<reference evidence="3" key="2">
    <citation type="submission" date="2015-01" db="EMBL/GenBank/DDBJ databases">
        <title>Evolutionary Origins and Diversification of the Mycorrhizal Mutualists.</title>
        <authorList>
            <consortium name="DOE Joint Genome Institute"/>
            <consortium name="Mycorrhizal Genomics Consortium"/>
            <person name="Kohler A."/>
            <person name="Kuo A."/>
            <person name="Nagy L.G."/>
            <person name="Floudas D."/>
            <person name="Copeland A."/>
            <person name="Barry K.W."/>
            <person name="Cichocki N."/>
            <person name="Veneault-Fourrey C."/>
            <person name="LaButti K."/>
            <person name="Lindquist E.A."/>
            <person name="Lipzen A."/>
            <person name="Lundell T."/>
            <person name="Morin E."/>
            <person name="Murat C."/>
            <person name="Riley R."/>
            <person name="Ohm R."/>
            <person name="Sun H."/>
            <person name="Tunlid A."/>
            <person name="Henrissat B."/>
            <person name="Grigoriev I.V."/>
            <person name="Hibbett D.S."/>
            <person name="Martin F."/>
        </authorList>
    </citation>
    <scope>NUCLEOTIDE SEQUENCE [LARGE SCALE GENOMIC DNA]</scope>
    <source>
        <strain evidence="3">F 1598</strain>
    </source>
</reference>
<name>A0A0C3CMH6_PILCF</name>
<evidence type="ECO:0000313" key="3">
    <source>
        <dbReference type="Proteomes" id="UP000054166"/>
    </source>
</evidence>
<dbReference type="Proteomes" id="UP000054166">
    <property type="component" value="Unassembled WGS sequence"/>
</dbReference>
<feature type="region of interest" description="Disordered" evidence="1">
    <location>
        <begin position="210"/>
        <end position="232"/>
    </location>
</feature>
<dbReference type="EMBL" id="KN832972">
    <property type="protein sequence ID" value="KIM90872.1"/>
    <property type="molecule type" value="Genomic_DNA"/>
</dbReference>
<sequence length="319" mass="36282">MSRRQPLRRDMSYRKPVPKYVPSPPPSPRPAPLKTPYNRQSLSMESTIMYNEMPPLPSGWRHAIERATCKDRQPFGSVMPDVDDTNGSRASSVCGACRREQVSSSWMNDGSDNHSISDHSDRPLGLPASPRSGAQSPRTNRKRTLPLDYRPPTPPLPAYVKEDRLDGQTAALPSMNYHMIYPDPPSVLDLDWILPRNIIDERISNASRPELIPSASSQTETTQSFSLRSSSSTRVNAPISDTREIWDTWCIIPVLPNDHKSPRDRVFEEKEWRSFEGSNQARRFWERLAMLGNLLRERFRSFRAVPFSNCDCDSPISST</sequence>
<feature type="region of interest" description="Disordered" evidence="1">
    <location>
        <begin position="1"/>
        <end position="37"/>
    </location>
</feature>
<reference evidence="2 3" key="1">
    <citation type="submission" date="2014-04" db="EMBL/GenBank/DDBJ databases">
        <authorList>
            <consortium name="DOE Joint Genome Institute"/>
            <person name="Kuo A."/>
            <person name="Tarkka M."/>
            <person name="Buscot F."/>
            <person name="Kohler A."/>
            <person name="Nagy L.G."/>
            <person name="Floudas D."/>
            <person name="Copeland A."/>
            <person name="Barry K.W."/>
            <person name="Cichocki N."/>
            <person name="Veneault-Fourrey C."/>
            <person name="LaButti K."/>
            <person name="Lindquist E.A."/>
            <person name="Lipzen A."/>
            <person name="Lundell T."/>
            <person name="Morin E."/>
            <person name="Murat C."/>
            <person name="Sun H."/>
            <person name="Tunlid A."/>
            <person name="Henrissat B."/>
            <person name="Grigoriev I.V."/>
            <person name="Hibbett D.S."/>
            <person name="Martin F."/>
            <person name="Nordberg H.P."/>
            <person name="Cantor M.N."/>
            <person name="Hua S.X."/>
        </authorList>
    </citation>
    <scope>NUCLEOTIDE SEQUENCE [LARGE SCALE GENOMIC DNA]</scope>
    <source>
        <strain evidence="2 3">F 1598</strain>
    </source>
</reference>
<protein>
    <submittedName>
        <fullName evidence="2">Uncharacterized protein</fullName>
    </submittedName>
</protein>
<dbReference type="AlphaFoldDB" id="A0A0C3CMH6"/>
<feature type="region of interest" description="Disordered" evidence="1">
    <location>
        <begin position="105"/>
        <end position="160"/>
    </location>
</feature>
<proteinExistence type="predicted"/>
<feature type="compositionally biased region" description="Polar residues" evidence="1">
    <location>
        <begin position="214"/>
        <end position="223"/>
    </location>
</feature>
<gene>
    <name evidence="2" type="ORF">PILCRDRAFT_811362</name>
</gene>
<feature type="compositionally biased region" description="Basic and acidic residues" evidence="1">
    <location>
        <begin position="111"/>
        <end position="122"/>
    </location>
</feature>
<dbReference type="InParanoid" id="A0A0C3CMH6"/>
<keyword evidence="3" id="KW-1185">Reference proteome</keyword>
<feature type="compositionally biased region" description="Pro residues" evidence="1">
    <location>
        <begin position="19"/>
        <end position="33"/>
    </location>
</feature>
<dbReference type="HOGENOM" id="CLU_871883_0_0_1"/>
<evidence type="ECO:0000313" key="2">
    <source>
        <dbReference type="EMBL" id="KIM90872.1"/>
    </source>
</evidence>
<organism evidence="2 3">
    <name type="scientific">Piloderma croceum (strain F 1598)</name>
    <dbReference type="NCBI Taxonomy" id="765440"/>
    <lineage>
        <taxon>Eukaryota</taxon>
        <taxon>Fungi</taxon>
        <taxon>Dikarya</taxon>
        <taxon>Basidiomycota</taxon>
        <taxon>Agaricomycotina</taxon>
        <taxon>Agaricomycetes</taxon>
        <taxon>Agaricomycetidae</taxon>
        <taxon>Atheliales</taxon>
        <taxon>Atheliaceae</taxon>
        <taxon>Piloderma</taxon>
    </lineage>
</organism>
<evidence type="ECO:0000256" key="1">
    <source>
        <dbReference type="SAM" id="MobiDB-lite"/>
    </source>
</evidence>
<accession>A0A0C3CMH6</accession>